<sequence>MGDSSSSGAYIAHPDILHGHHQSVYVHLQAVSELAGRLAAKIGFAEQGQLIGLMHDFGKYSNAFQEYMRLLIA</sequence>
<evidence type="ECO:0000256" key="3">
    <source>
        <dbReference type="ARBA" id="ARBA00023118"/>
    </source>
</evidence>
<gene>
    <name evidence="5" type="ORF">I3X05_08230</name>
</gene>
<evidence type="ECO:0000256" key="2">
    <source>
        <dbReference type="ARBA" id="ARBA00022801"/>
    </source>
</evidence>
<protein>
    <recommendedName>
        <fullName evidence="4">HD Cas3-type domain-containing protein</fullName>
    </recommendedName>
</protein>
<evidence type="ECO:0000313" key="5">
    <source>
        <dbReference type="EMBL" id="QPL52135.1"/>
    </source>
</evidence>
<dbReference type="GO" id="GO:0051607">
    <property type="term" value="P:defense response to virus"/>
    <property type="evidence" value="ECO:0007669"/>
    <property type="project" value="UniProtKB-KW"/>
</dbReference>
<dbReference type="InterPro" id="IPR006483">
    <property type="entry name" value="CRISPR-assoc_Cas3_HD"/>
</dbReference>
<dbReference type="InterPro" id="IPR038257">
    <property type="entry name" value="CRISPR-assoc_Cas3_HD_sf"/>
</dbReference>
<accession>A0AAJ4LT02</accession>
<dbReference type="AlphaFoldDB" id="A0AAJ4LT02"/>
<dbReference type="GO" id="GO:0046872">
    <property type="term" value="F:metal ion binding"/>
    <property type="evidence" value="ECO:0007669"/>
    <property type="project" value="UniProtKB-KW"/>
</dbReference>
<evidence type="ECO:0000313" key="6">
    <source>
        <dbReference type="Proteomes" id="UP000594435"/>
    </source>
</evidence>
<feature type="domain" description="HD Cas3-type" evidence="4">
    <location>
        <begin position="17"/>
        <end position="73"/>
    </location>
</feature>
<reference evidence="5 6" key="1">
    <citation type="submission" date="2020-11" db="EMBL/GenBank/DDBJ databases">
        <title>Complete and Circularized Genome Assembly of a human isolate of Vibrio navarrensis biotype pommerensis with MiSeq and MinION Sequence Data.</title>
        <authorList>
            <person name="Schwartz K."/>
            <person name="Borowiak M."/>
            <person name="Deneke C."/>
            <person name="Balau V."/>
            <person name="Metelmann C."/>
            <person name="Strauch E."/>
        </authorList>
    </citation>
    <scope>NUCLEOTIDE SEQUENCE [LARGE SCALE GENOMIC DNA]</scope>
    <source>
        <strain evidence="5 6">20-VB00237</strain>
    </source>
</reference>
<dbReference type="Gene3D" id="1.10.3210.30">
    <property type="match status" value="1"/>
</dbReference>
<dbReference type="RefSeq" id="WP_337970594.1">
    <property type="nucleotide sequence ID" value="NZ_CP065217.1"/>
</dbReference>
<dbReference type="EMBL" id="CP065217">
    <property type="protein sequence ID" value="QPL52135.1"/>
    <property type="molecule type" value="Genomic_DNA"/>
</dbReference>
<name>A0AAJ4LT02_9VIBR</name>
<keyword evidence="2" id="KW-0378">Hydrolase</keyword>
<proteinExistence type="predicted"/>
<evidence type="ECO:0000256" key="1">
    <source>
        <dbReference type="ARBA" id="ARBA00022723"/>
    </source>
</evidence>
<dbReference type="PROSITE" id="PS51643">
    <property type="entry name" value="HD_CAS3"/>
    <property type="match status" value="1"/>
</dbReference>
<organism evidence="5 6">
    <name type="scientific">Vibrio navarrensis</name>
    <dbReference type="NCBI Taxonomy" id="29495"/>
    <lineage>
        <taxon>Bacteria</taxon>
        <taxon>Pseudomonadati</taxon>
        <taxon>Pseudomonadota</taxon>
        <taxon>Gammaproteobacteria</taxon>
        <taxon>Vibrionales</taxon>
        <taxon>Vibrionaceae</taxon>
        <taxon>Vibrio</taxon>
    </lineage>
</organism>
<evidence type="ECO:0000259" key="4">
    <source>
        <dbReference type="PROSITE" id="PS51643"/>
    </source>
</evidence>
<keyword evidence="3" id="KW-0051">Antiviral defense</keyword>
<keyword evidence="1" id="KW-0479">Metal-binding</keyword>
<dbReference type="GO" id="GO:0016787">
    <property type="term" value="F:hydrolase activity"/>
    <property type="evidence" value="ECO:0007669"/>
    <property type="project" value="UniProtKB-KW"/>
</dbReference>
<dbReference type="SUPFAM" id="SSF109604">
    <property type="entry name" value="HD-domain/PDEase-like"/>
    <property type="match status" value="1"/>
</dbReference>
<dbReference type="Proteomes" id="UP000594435">
    <property type="component" value="Chromosome 1"/>
</dbReference>